<dbReference type="EC" id="1.3.99.33" evidence="4"/>
<dbReference type="Gene3D" id="3.90.700.10">
    <property type="entry name" value="Succinate dehydrogenase/fumarate reductase flavoprotein, catalytic domain"/>
    <property type="match status" value="1"/>
</dbReference>
<keyword evidence="10" id="KW-0732">Signal</keyword>
<dbReference type="InterPro" id="IPR027477">
    <property type="entry name" value="Succ_DH/fumarate_Rdtase_cat_sf"/>
</dbReference>
<evidence type="ECO:0000256" key="5">
    <source>
        <dbReference type="ARBA" id="ARBA00015872"/>
    </source>
</evidence>
<evidence type="ECO:0000313" key="12">
    <source>
        <dbReference type="EMBL" id="RGR74930.1"/>
    </source>
</evidence>
<dbReference type="GeneID" id="83015255"/>
<evidence type="ECO:0000256" key="8">
    <source>
        <dbReference type="ARBA" id="ARBA00023002"/>
    </source>
</evidence>
<evidence type="ECO:0000256" key="2">
    <source>
        <dbReference type="ARBA" id="ARBA00001974"/>
    </source>
</evidence>
<proteinExistence type="inferred from homology"/>
<evidence type="ECO:0000313" key="13">
    <source>
        <dbReference type="Proteomes" id="UP000284178"/>
    </source>
</evidence>
<gene>
    <name evidence="12" type="ORF">DWY25_07525</name>
</gene>
<dbReference type="Pfam" id="PF04205">
    <property type="entry name" value="FMN_bind"/>
    <property type="match status" value="1"/>
</dbReference>
<dbReference type="PANTHER" id="PTHR43400:SF7">
    <property type="entry name" value="FAD-DEPENDENT OXIDOREDUCTASE 2 FAD BINDING DOMAIN-CONTAINING PROTEIN"/>
    <property type="match status" value="1"/>
</dbReference>
<sequence length="653" mass="69104">MKKTVALCSAFLLMVSAMSGCSTSNNKPAEQQPSAPATAYDEEKTADVIVVGAGGAGLSAAIAATDNGAQNVIIIEKSNRTGGNLNLTSGSMSAAETSLQKEAGIEDTKASFVEDIMKNGAQLGNRELVEAFVNEDTDMFEWMLEHGLADNEFSLDKATGGKAVFAPEHQLYSVQRTYKPKADDKEHYSSAAHEVLDQYIKTLDNVTIDFNTDGVKLLANDKGQVLSVEAVTEDGKTIKYTANKGVVMATGGYSGNFKLMGKYAEHGADYLSSTTSMGEGLRMMQEVGANVDEKAMSYIPTFPMGVQTGPQSGTIGSTYTWKAGGICVNQEGKRFVNEQEARVDVREVALEEQPGAVQYDIFTDKIIADLSAAGGDMMYQLYFNPETGRAKNLVKSAATLDELAALINVPAEALKATVETYNKAVDGEAEDEFGRSFDATPSAYSLAVNKIEGDKFYAIPLKALVVMTLGGVSIDTQTHVLDESGNVIPGLYAAGECTGGIWGKFVSGGTGVMGPITFGRIAGRTAMTDTLAEGYTVKAVSNLFDASLFEKETASADRFDMSKTLKDGEYTATVEGQEGQMTVKTTIADGKISAVEIVEQHETAGVADKAISDLPAAIVTENSVNVDTISGCTLSSGRILDAVTDCLNQASAQ</sequence>
<evidence type="ECO:0000256" key="7">
    <source>
        <dbReference type="ARBA" id="ARBA00022827"/>
    </source>
</evidence>
<dbReference type="InterPro" id="IPR036188">
    <property type="entry name" value="FAD/NAD-bd_sf"/>
</dbReference>
<keyword evidence="13" id="KW-1185">Reference proteome</keyword>
<dbReference type="PANTHER" id="PTHR43400">
    <property type="entry name" value="FUMARATE REDUCTASE"/>
    <property type="match status" value="1"/>
</dbReference>
<comment type="caution">
    <text evidence="12">The sequence shown here is derived from an EMBL/GenBank/DDBJ whole genome shotgun (WGS) entry which is preliminary data.</text>
</comment>
<evidence type="ECO:0000256" key="1">
    <source>
        <dbReference type="ARBA" id="ARBA00001917"/>
    </source>
</evidence>
<name>A0A412G3B6_9FIRM</name>
<dbReference type="SUPFAM" id="SSF56425">
    <property type="entry name" value="Succinate dehydrogenase/fumarate reductase flavoprotein, catalytic domain"/>
    <property type="match status" value="1"/>
</dbReference>
<evidence type="ECO:0000256" key="3">
    <source>
        <dbReference type="ARBA" id="ARBA00008040"/>
    </source>
</evidence>
<dbReference type="GO" id="GO:0033765">
    <property type="term" value="F:steroid dehydrogenase activity, acting on the CH-CH group of donors"/>
    <property type="evidence" value="ECO:0007669"/>
    <property type="project" value="UniProtKB-ARBA"/>
</dbReference>
<evidence type="ECO:0000256" key="4">
    <source>
        <dbReference type="ARBA" id="ARBA00013137"/>
    </source>
</evidence>
<comment type="cofactor">
    <cofactor evidence="1">
        <name>FMN</name>
        <dbReference type="ChEBI" id="CHEBI:58210"/>
    </cofactor>
</comment>
<dbReference type="Gene3D" id="3.50.50.60">
    <property type="entry name" value="FAD/NAD(P)-binding domain"/>
    <property type="match status" value="1"/>
</dbReference>
<evidence type="ECO:0000256" key="10">
    <source>
        <dbReference type="SAM" id="SignalP"/>
    </source>
</evidence>
<keyword evidence="6" id="KW-0285">Flavoprotein</keyword>
<dbReference type="InterPro" id="IPR007329">
    <property type="entry name" value="FMN-bd"/>
</dbReference>
<feature type="domain" description="FMN-binding" evidence="11">
    <location>
        <begin position="576"/>
        <end position="650"/>
    </location>
</feature>
<dbReference type="Pfam" id="PF00890">
    <property type="entry name" value="FAD_binding_2"/>
    <property type="match status" value="1"/>
</dbReference>
<feature type="chain" id="PRO_5038442756" description="Urocanate reductase" evidence="10">
    <location>
        <begin position="20"/>
        <end position="653"/>
    </location>
</feature>
<dbReference type="RefSeq" id="WP_117894719.1">
    <property type="nucleotide sequence ID" value="NZ_CABJCV010000007.1"/>
</dbReference>
<dbReference type="GO" id="GO:0016020">
    <property type="term" value="C:membrane"/>
    <property type="evidence" value="ECO:0007669"/>
    <property type="project" value="InterPro"/>
</dbReference>
<evidence type="ECO:0000256" key="6">
    <source>
        <dbReference type="ARBA" id="ARBA00022630"/>
    </source>
</evidence>
<dbReference type="SMART" id="SM00900">
    <property type="entry name" value="FMN_bind"/>
    <property type="match status" value="1"/>
</dbReference>
<dbReference type="PROSITE" id="PS51257">
    <property type="entry name" value="PROKAR_LIPOPROTEIN"/>
    <property type="match status" value="1"/>
</dbReference>
<dbReference type="AlphaFoldDB" id="A0A412G3B6"/>
<dbReference type="InterPro" id="IPR050315">
    <property type="entry name" value="FAD-oxidoreductase_2"/>
</dbReference>
<feature type="signal peptide" evidence="10">
    <location>
        <begin position="1"/>
        <end position="19"/>
    </location>
</feature>
<comment type="similarity">
    <text evidence="3">Belongs to the FAD-dependent oxidoreductase 2 family. FRD/SDH subfamily.</text>
</comment>
<dbReference type="EMBL" id="QRUP01000007">
    <property type="protein sequence ID" value="RGR74930.1"/>
    <property type="molecule type" value="Genomic_DNA"/>
</dbReference>
<keyword evidence="7" id="KW-0274">FAD</keyword>
<protein>
    <recommendedName>
        <fullName evidence="5">Urocanate reductase</fullName>
        <ecNumber evidence="4">1.3.99.33</ecNumber>
    </recommendedName>
</protein>
<dbReference type="InterPro" id="IPR003953">
    <property type="entry name" value="FAD-dep_OxRdtase_2_FAD-bd"/>
</dbReference>
<reference evidence="12 13" key="1">
    <citation type="submission" date="2018-08" db="EMBL/GenBank/DDBJ databases">
        <title>A genome reference for cultivated species of the human gut microbiota.</title>
        <authorList>
            <person name="Zou Y."/>
            <person name="Xue W."/>
            <person name="Luo G."/>
        </authorList>
    </citation>
    <scope>NUCLEOTIDE SEQUENCE [LARGE SCALE GENOMIC DNA]</scope>
    <source>
        <strain evidence="12 13">AF24-29</strain>
    </source>
</reference>
<dbReference type="Gene3D" id="3.90.1010.20">
    <property type="match status" value="1"/>
</dbReference>
<dbReference type="Proteomes" id="UP000284178">
    <property type="component" value="Unassembled WGS sequence"/>
</dbReference>
<dbReference type="GO" id="GO:0010181">
    <property type="term" value="F:FMN binding"/>
    <property type="evidence" value="ECO:0007669"/>
    <property type="project" value="InterPro"/>
</dbReference>
<accession>A0A412G3B6</accession>
<organism evidence="12 13">
    <name type="scientific">Holdemania filiformis</name>
    <dbReference type="NCBI Taxonomy" id="61171"/>
    <lineage>
        <taxon>Bacteria</taxon>
        <taxon>Bacillati</taxon>
        <taxon>Bacillota</taxon>
        <taxon>Erysipelotrichia</taxon>
        <taxon>Erysipelotrichales</taxon>
        <taxon>Erysipelotrichaceae</taxon>
        <taxon>Holdemania</taxon>
    </lineage>
</organism>
<comment type="catalytic activity">
    <reaction evidence="9">
        <text>dihydrourocanate + A = urocanate + AH2</text>
        <dbReference type="Rhea" id="RHEA:36059"/>
        <dbReference type="ChEBI" id="CHEBI:13193"/>
        <dbReference type="ChEBI" id="CHEBI:17499"/>
        <dbReference type="ChEBI" id="CHEBI:27247"/>
        <dbReference type="ChEBI" id="CHEBI:72991"/>
        <dbReference type="EC" id="1.3.99.33"/>
    </reaction>
</comment>
<evidence type="ECO:0000256" key="9">
    <source>
        <dbReference type="ARBA" id="ARBA00049922"/>
    </source>
</evidence>
<keyword evidence="8" id="KW-0560">Oxidoreductase</keyword>
<dbReference type="SUPFAM" id="SSF51905">
    <property type="entry name" value="FAD/NAD(P)-binding domain"/>
    <property type="match status" value="1"/>
</dbReference>
<evidence type="ECO:0000259" key="11">
    <source>
        <dbReference type="SMART" id="SM00900"/>
    </source>
</evidence>
<comment type="cofactor">
    <cofactor evidence="2">
        <name>FAD</name>
        <dbReference type="ChEBI" id="CHEBI:57692"/>
    </cofactor>
</comment>